<dbReference type="OrthoDB" id="2963168at2759"/>
<dbReference type="EMBL" id="KK122182">
    <property type="protein sequence ID" value="KFM82148.1"/>
    <property type="molecule type" value="Genomic_DNA"/>
</dbReference>
<protein>
    <submittedName>
        <fullName evidence="1">Heat shock protein 12A</fullName>
    </submittedName>
</protein>
<keyword evidence="1" id="KW-0346">Stress response</keyword>
<proteinExistence type="predicted"/>
<organism evidence="1 2">
    <name type="scientific">Stegodyphus mimosarum</name>
    <name type="common">African social velvet spider</name>
    <dbReference type="NCBI Taxonomy" id="407821"/>
    <lineage>
        <taxon>Eukaryota</taxon>
        <taxon>Metazoa</taxon>
        <taxon>Ecdysozoa</taxon>
        <taxon>Arthropoda</taxon>
        <taxon>Chelicerata</taxon>
        <taxon>Arachnida</taxon>
        <taxon>Araneae</taxon>
        <taxon>Araneomorphae</taxon>
        <taxon>Entelegynae</taxon>
        <taxon>Eresoidea</taxon>
        <taxon>Eresidae</taxon>
        <taxon>Stegodyphus</taxon>
    </lineage>
</organism>
<gene>
    <name evidence="1" type="ORF">X975_06269</name>
</gene>
<reference evidence="1 2" key="1">
    <citation type="submission" date="2013-11" db="EMBL/GenBank/DDBJ databases">
        <title>Genome sequencing of Stegodyphus mimosarum.</title>
        <authorList>
            <person name="Bechsgaard J."/>
        </authorList>
    </citation>
    <scope>NUCLEOTIDE SEQUENCE [LARGE SCALE GENOMIC DNA]</scope>
</reference>
<keyword evidence="2" id="KW-1185">Reference proteome</keyword>
<accession>A0A087UXQ9</accession>
<sequence>MNSSVSKFKTQKCIEWETNQENLTTNKILNSQKQCQNTKLSNSVKVITTERDISFPQNQDKEVTTIDDAEQRRESLAALCTNHLNTTDDEINVDSERKTSIKLQVCNPETNYSNSPIDHVSQSKRDENNALKDVDISNNNIDEYTGRNKIHNSPDILQINTRYPGTNAQNKLVNESRIVSEKIKASTIILNGKCSIENRYLDLELGTALNHRKSYTQDQDVNLRNSSITTNFINSKETAEISEKNLSNVHSFPNTAVNFISHTNTTVDEATKFQERVNKLQNDFFVNRYETINDIITNCNDDNVHKSLNQRDNSKRKPAVCSTVKVLAQEEYDSVKLKELRIHKPQLIGIVCNQTSNKTAVQSNQQNRGQTSEIRISVLNDVRVQSDILDFGECSANTSTTGLQENDINECYNVKLDAPEEVIVAGFHDFCHTMLSLEESIEMQDTRTLLKNSKKLETSIEVNTTKTRKEVMGSAHSIKQQSEITNLTRSVTELHVSAHNYSTSQYSSEITENASNKFEEDNQNNKLLDKMNIKDPDVIDAITVLDKSLMEASEQTPILFRESEMNTNATNIKQEASDTKNTSKIIREDKIQCDNLIEELMLEDSKRVSRDPTSHPSSPAGRIAVTISNMSSQRFFDYELDQKIKLGKKELTYQQNVESHNSRNDDINEANYSCLKVNKLTKEEMKNFSRTSTNTNELSNFDAPDNEIKRVSEMCSVKDDSLSLPASITSEDTNAGFTLQVTEENNPAHCIQDVVACNRTSPCSVDSGTSSHNQGYFVVVAIDFGTTYSGYAFSFTRDPDNIHMMK</sequence>
<evidence type="ECO:0000313" key="1">
    <source>
        <dbReference type="EMBL" id="KFM82148.1"/>
    </source>
</evidence>
<dbReference type="Proteomes" id="UP000054359">
    <property type="component" value="Unassembled WGS sequence"/>
</dbReference>
<name>A0A087UXQ9_STEMI</name>
<dbReference type="AlphaFoldDB" id="A0A087UXQ9"/>
<dbReference type="STRING" id="407821.A0A087UXQ9"/>
<evidence type="ECO:0000313" key="2">
    <source>
        <dbReference type="Proteomes" id="UP000054359"/>
    </source>
</evidence>
<feature type="non-terminal residue" evidence="1">
    <location>
        <position position="806"/>
    </location>
</feature>